<sequence>MTKVIKGEFEKLEDLNDKYVSLTCDTSLKIFNNESNRMSRMDDDLCIYEVKVANIPCDSNRDDDLKQRMSQEADDDMRYDPSDITFTEWLRSKNFNYKTMDHYTKKALWIYWIRGDDEVELTDEEFSDNEAEVAEKNNGYCNGGNLLRAYIDGNSLHYQDYEWYEALMDSKLKEQALKTKAIMEGLISDDESSNDGWRRWESHEITYHDHDEIGYENETHDEIQDLCEAHKLSVYNIRKFKMIKYSFGQDEEYVAVKEDEYDDLARTSDGAYQEIFLRMDEGWMVTRVE</sequence>
<proteinExistence type="predicted"/>
<dbReference type="AlphaFoldDB" id="A0A6L2MA84"/>
<gene>
    <name evidence="1" type="ORF">Tci_042135</name>
</gene>
<reference evidence="1" key="1">
    <citation type="journal article" date="2019" name="Sci. Rep.">
        <title>Draft genome of Tanacetum cinerariifolium, the natural source of mosquito coil.</title>
        <authorList>
            <person name="Yamashiro T."/>
            <person name="Shiraishi A."/>
            <person name="Satake H."/>
            <person name="Nakayama K."/>
        </authorList>
    </citation>
    <scope>NUCLEOTIDE SEQUENCE</scope>
</reference>
<organism evidence="1">
    <name type="scientific">Tanacetum cinerariifolium</name>
    <name type="common">Dalmatian daisy</name>
    <name type="synonym">Chrysanthemum cinerariifolium</name>
    <dbReference type="NCBI Taxonomy" id="118510"/>
    <lineage>
        <taxon>Eukaryota</taxon>
        <taxon>Viridiplantae</taxon>
        <taxon>Streptophyta</taxon>
        <taxon>Embryophyta</taxon>
        <taxon>Tracheophyta</taxon>
        <taxon>Spermatophyta</taxon>
        <taxon>Magnoliopsida</taxon>
        <taxon>eudicotyledons</taxon>
        <taxon>Gunneridae</taxon>
        <taxon>Pentapetalae</taxon>
        <taxon>asterids</taxon>
        <taxon>campanulids</taxon>
        <taxon>Asterales</taxon>
        <taxon>Asteraceae</taxon>
        <taxon>Asteroideae</taxon>
        <taxon>Anthemideae</taxon>
        <taxon>Anthemidinae</taxon>
        <taxon>Tanacetum</taxon>
    </lineage>
</organism>
<dbReference type="EMBL" id="BKCJ010006063">
    <property type="protein sequence ID" value="GEU70157.1"/>
    <property type="molecule type" value="Genomic_DNA"/>
</dbReference>
<protein>
    <submittedName>
        <fullName evidence="1">Zf-BED domain-containing protein</fullName>
    </submittedName>
</protein>
<evidence type="ECO:0000313" key="1">
    <source>
        <dbReference type="EMBL" id="GEU70157.1"/>
    </source>
</evidence>
<comment type="caution">
    <text evidence="1">The sequence shown here is derived from an EMBL/GenBank/DDBJ whole genome shotgun (WGS) entry which is preliminary data.</text>
</comment>
<name>A0A6L2MA84_TANCI</name>
<accession>A0A6L2MA84</accession>